<dbReference type="RefSeq" id="WP_109803407.1">
    <property type="nucleotide sequence ID" value="NZ_QGKS01000272.1"/>
</dbReference>
<dbReference type="Proteomes" id="UP000246050">
    <property type="component" value="Unassembled WGS sequence"/>
</dbReference>
<proteinExistence type="predicted"/>
<dbReference type="OrthoDB" id="3212826at2"/>
<comment type="caution">
    <text evidence="2">The sequence shown here is derived from an EMBL/GenBank/DDBJ whole genome shotgun (WGS) entry which is preliminary data.</text>
</comment>
<protein>
    <submittedName>
        <fullName evidence="2">Glyoxalase</fullName>
    </submittedName>
</protein>
<dbReference type="Pfam" id="PF18029">
    <property type="entry name" value="Glyoxalase_6"/>
    <property type="match status" value="1"/>
</dbReference>
<dbReference type="CDD" id="cd06587">
    <property type="entry name" value="VOC"/>
    <property type="match status" value="1"/>
</dbReference>
<dbReference type="PROSITE" id="PS51819">
    <property type="entry name" value="VOC"/>
    <property type="match status" value="1"/>
</dbReference>
<dbReference type="SUPFAM" id="SSF54593">
    <property type="entry name" value="Glyoxalase/Bleomycin resistance protein/Dihydroxybiphenyl dioxygenase"/>
    <property type="match status" value="1"/>
</dbReference>
<dbReference type="PANTHER" id="PTHR35908:SF1">
    <property type="entry name" value="CONSERVED PROTEIN"/>
    <property type="match status" value="1"/>
</dbReference>
<dbReference type="AlphaFoldDB" id="A0A317DER2"/>
<evidence type="ECO:0000313" key="2">
    <source>
        <dbReference type="EMBL" id="PWR13127.1"/>
    </source>
</evidence>
<dbReference type="InterPro" id="IPR037523">
    <property type="entry name" value="VOC_core"/>
</dbReference>
<dbReference type="PANTHER" id="PTHR35908">
    <property type="entry name" value="HYPOTHETICAL FUSION PROTEIN"/>
    <property type="match status" value="1"/>
</dbReference>
<gene>
    <name evidence="2" type="ORF">DKT69_21975</name>
</gene>
<dbReference type="InterPro" id="IPR041581">
    <property type="entry name" value="Glyoxalase_6"/>
</dbReference>
<dbReference type="InterPro" id="IPR029068">
    <property type="entry name" value="Glyas_Bleomycin-R_OHBP_Dase"/>
</dbReference>
<dbReference type="Gene3D" id="3.10.180.10">
    <property type="entry name" value="2,3-Dihydroxybiphenyl 1,2-Dioxygenase, domain 1"/>
    <property type="match status" value="1"/>
</dbReference>
<evidence type="ECO:0000313" key="3">
    <source>
        <dbReference type="Proteomes" id="UP000246050"/>
    </source>
</evidence>
<reference evidence="2 3" key="1">
    <citation type="submission" date="2018-05" db="EMBL/GenBank/DDBJ databases">
        <title>Micromonosporas from Atacama Desert.</title>
        <authorList>
            <person name="Carro L."/>
            <person name="Golinska P."/>
            <person name="Klenk H.-P."/>
            <person name="Goodfellow M."/>
        </authorList>
    </citation>
    <scope>NUCLEOTIDE SEQUENCE [LARGE SCALE GENOMIC DNA]</scope>
    <source>
        <strain evidence="2 3">4G51</strain>
    </source>
</reference>
<accession>A0A317DER2</accession>
<dbReference type="EMBL" id="QGKS01000272">
    <property type="protein sequence ID" value="PWR13127.1"/>
    <property type="molecule type" value="Genomic_DNA"/>
</dbReference>
<name>A0A317DER2_9ACTN</name>
<evidence type="ECO:0000259" key="1">
    <source>
        <dbReference type="PROSITE" id="PS51819"/>
    </source>
</evidence>
<organism evidence="2 3">
    <name type="scientific">Micromonospora sicca</name>
    <dbReference type="NCBI Taxonomy" id="2202420"/>
    <lineage>
        <taxon>Bacteria</taxon>
        <taxon>Bacillati</taxon>
        <taxon>Actinomycetota</taxon>
        <taxon>Actinomycetes</taxon>
        <taxon>Micromonosporales</taxon>
        <taxon>Micromonosporaceae</taxon>
        <taxon>Micromonospora</taxon>
    </lineage>
</organism>
<sequence length="128" mass="14538">MTSRLLQVTVDCRNPHRLARFWAAVLDYRVIEDKGDQVEIASWEPTVEAVRREPMPSTVMFIRVPEDKVTKNRLHLDVMPIDVSQDEEVERLIGLGAGRVDIGQGRQSWVVLADPEGNEFCVLRSIAP</sequence>
<feature type="domain" description="VOC" evidence="1">
    <location>
        <begin position="4"/>
        <end position="125"/>
    </location>
</feature>